<evidence type="ECO:0000313" key="2">
    <source>
        <dbReference type="Proteomes" id="UP001390339"/>
    </source>
</evidence>
<evidence type="ECO:0000313" key="1">
    <source>
        <dbReference type="EMBL" id="KAK8872275.1"/>
    </source>
</evidence>
<proteinExistence type="predicted"/>
<dbReference type="Proteomes" id="UP001390339">
    <property type="component" value="Unassembled WGS sequence"/>
</dbReference>
<reference evidence="1 2" key="1">
    <citation type="journal article" date="2024" name="IMA Fungus">
        <title>Apiospora arundinis, a panoply of carbohydrate-active enzymes and secondary metabolites.</title>
        <authorList>
            <person name="Sorensen T."/>
            <person name="Petersen C."/>
            <person name="Muurmann A.T."/>
            <person name="Christiansen J.V."/>
            <person name="Brundto M.L."/>
            <person name="Overgaard C.K."/>
            <person name="Boysen A.T."/>
            <person name="Wollenberg R.D."/>
            <person name="Larsen T.O."/>
            <person name="Sorensen J.L."/>
            <person name="Nielsen K.L."/>
            <person name="Sondergaard T.E."/>
        </authorList>
    </citation>
    <scope>NUCLEOTIDE SEQUENCE [LARGE SCALE GENOMIC DNA]</scope>
    <source>
        <strain evidence="1 2">AAU 773</strain>
    </source>
</reference>
<accession>A0ABR2J4M9</accession>
<sequence length="67" mass="7457">MVSSRHFALTFKKIGDYHFPIVQDLNFTHGTWVIYDSEGGESRRGFDWIIGGHRIATADTLGASTTA</sequence>
<keyword evidence="2" id="KW-1185">Reference proteome</keyword>
<gene>
    <name evidence="1" type="ORF">PGQ11_002789</name>
</gene>
<name>A0ABR2J4M9_9PEZI</name>
<protein>
    <submittedName>
        <fullName evidence="1">Kinase-like protein</fullName>
    </submittedName>
</protein>
<organism evidence="1 2">
    <name type="scientific">Apiospora arundinis</name>
    <dbReference type="NCBI Taxonomy" id="335852"/>
    <lineage>
        <taxon>Eukaryota</taxon>
        <taxon>Fungi</taxon>
        <taxon>Dikarya</taxon>
        <taxon>Ascomycota</taxon>
        <taxon>Pezizomycotina</taxon>
        <taxon>Sordariomycetes</taxon>
        <taxon>Xylariomycetidae</taxon>
        <taxon>Amphisphaeriales</taxon>
        <taxon>Apiosporaceae</taxon>
        <taxon>Apiospora</taxon>
    </lineage>
</organism>
<comment type="caution">
    <text evidence="1">The sequence shown here is derived from an EMBL/GenBank/DDBJ whole genome shotgun (WGS) entry which is preliminary data.</text>
</comment>
<dbReference type="EMBL" id="JAPCWZ010000003">
    <property type="protein sequence ID" value="KAK8872275.1"/>
    <property type="molecule type" value="Genomic_DNA"/>
</dbReference>